<evidence type="ECO:0000313" key="3">
    <source>
        <dbReference type="Proteomes" id="UP001159405"/>
    </source>
</evidence>
<name>A0ABN8PA44_9CNID</name>
<evidence type="ECO:0008006" key="4">
    <source>
        <dbReference type="Google" id="ProtNLM"/>
    </source>
</evidence>
<organism evidence="2 3">
    <name type="scientific">Porites lobata</name>
    <dbReference type="NCBI Taxonomy" id="104759"/>
    <lineage>
        <taxon>Eukaryota</taxon>
        <taxon>Metazoa</taxon>
        <taxon>Cnidaria</taxon>
        <taxon>Anthozoa</taxon>
        <taxon>Hexacorallia</taxon>
        <taxon>Scleractinia</taxon>
        <taxon>Fungiina</taxon>
        <taxon>Poritidae</taxon>
        <taxon>Porites</taxon>
    </lineage>
</organism>
<reference evidence="2 3" key="1">
    <citation type="submission" date="2022-05" db="EMBL/GenBank/DDBJ databases">
        <authorList>
            <consortium name="Genoscope - CEA"/>
            <person name="William W."/>
        </authorList>
    </citation>
    <scope>NUCLEOTIDE SEQUENCE [LARGE SCALE GENOMIC DNA]</scope>
</reference>
<keyword evidence="3" id="KW-1185">Reference proteome</keyword>
<dbReference type="EMBL" id="CALNXK010000062">
    <property type="protein sequence ID" value="CAH3139216.1"/>
    <property type="molecule type" value="Genomic_DNA"/>
</dbReference>
<evidence type="ECO:0000313" key="2">
    <source>
        <dbReference type="EMBL" id="CAH3139216.1"/>
    </source>
</evidence>
<sequence>MRQHKMQGLWLREKGKDREFSPQTYDRILKQLIQTIKDNLIKKSVQKRWILDHFLEEASQKEDVNQQVKDMKKDYRISKVKHQWGKSQRDARGGARHPSLLKKKPPLQENCKQEHKKEEKSPKNSCQFCENTGLHSPGRSWPAYGQHCLKCGKYNHYATCCRSG</sequence>
<gene>
    <name evidence="2" type="ORF">PLOB_00040514</name>
</gene>
<dbReference type="Proteomes" id="UP001159405">
    <property type="component" value="Unassembled WGS sequence"/>
</dbReference>
<protein>
    <recommendedName>
        <fullName evidence="4">CCHC-type domain-containing protein</fullName>
    </recommendedName>
</protein>
<proteinExistence type="predicted"/>
<accession>A0ABN8PA44</accession>
<feature type="compositionally biased region" description="Basic and acidic residues" evidence="1">
    <location>
        <begin position="111"/>
        <end position="122"/>
    </location>
</feature>
<feature type="region of interest" description="Disordered" evidence="1">
    <location>
        <begin position="79"/>
        <end position="125"/>
    </location>
</feature>
<comment type="caution">
    <text evidence="2">The sequence shown here is derived from an EMBL/GenBank/DDBJ whole genome shotgun (WGS) entry which is preliminary data.</text>
</comment>
<evidence type="ECO:0000256" key="1">
    <source>
        <dbReference type="SAM" id="MobiDB-lite"/>
    </source>
</evidence>